<feature type="domain" description="Major facilitator superfamily (MFS) profile" evidence="6">
    <location>
        <begin position="31"/>
        <end position="427"/>
    </location>
</feature>
<sequence length="435" mass="45915">MRGAGDGVTPSYCSCDGSSEAMVNQTPSGWILRTSAIGLVSLGGQMSAALYNAYLPIFYGAFITSNTLIGLVMIIDNIASLTIQPYFAGLSDRVDTKLGRRIPFLLVGIPVAALFFVMIPRARSLALLFAATILVNTAGAAFNSPGYALMPDITPRPLRSRANGILNMMGGLGAVIAFLVLSPLIRRSRTLPFDVASGILLGALVVILLVIRERRLSQLYLADQAPASGVEVGRLLPAARMVVLSRDRTLLFLMLGALSWVAAVNGVQNMFTRYGVQHLGLDPAGATSILAFFAIAFIACSVPAGILGDRIGRLKTIRLGAAGTLVTFVAVSFIRDAVLYRLSLIIGGVGWALVITNAYPFFVDRIPAAQTGTFTGLWNATLALAGLVSPPIYGAVVDAFGFGAFFVPGVVFMAAGIACTFGMTTQTRPLRANRT</sequence>
<reference evidence="7 8" key="1">
    <citation type="journal article" date="2019" name="Nat. Microbiol.">
        <title>Mediterranean grassland soil C-N compound turnover is dependent on rainfall and depth, and is mediated by genomically divergent microorganisms.</title>
        <authorList>
            <person name="Diamond S."/>
            <person name="Andeer P.F."/>
            <person name="Li Z."/>
            <person name="Crits-Christoph A."/>
            <person name="Burstein D."/>
            <person name="Anantharaman K."/>
            <person name="Lane K.R."/>
            <person name="Thomas B.C."/>
            <person name="Pan C."/>
            <person name="Northen T.R."/>
            <person name="Banfield J.F."/>
        </authorList>
    </citation>
    <scope>NUCLEOTIDE SEQUENCE [LARGE SCALE GENOMIC DNA]</scope>
    <source>
        <strain evidence="7">NP_8</strain>
    </source>
</reference>
<keyword evidence="2 5" id="KW-0812">Transmembrane</keyword>
<feature type="transmembrane region" description="Helical" evidence="5">
    <location>
        <begin position="316"/>
        <end position="334"/>
    </location>
</feature>
<feature type="transmembrane region" description="Helical" evidence="5">
    <location>
        <begin position="340"/>
        <end position="362"/>
    </location>
</feature>
<dbReference type="InterPro" id="IPR036259">
    <property type="entry name" value="MFS_trans_sf"/>
</dbReference>
<dbReference type="GO" id="GO:0005886">
    <property type="term" value="C:plasma membrane"/>
    <property type="evidence" value="ECO:0007669"/>
    <property type="project" value="UniProtKB-SubCell"/>
</dbReference>
<feature type="transmembrane region" description="Helical" evidence="5">
    <location>
        <begin position="374"/>
        <end position="393"/>
    </location>
</feature>
<evidence type="ECO:0000313" key="7">
    <source>
        <dbReference type="EMBL" id="TMI76360.1"/>
    </source>
</evidence>
<feature type="transmembrane region" description="Helical" evidence="5">
    <location>
        <begin position="250"/>
        <end position="271"/>
    </location>
</feature>
<evidence type="ECO:0000313" key="8">
    <source>
        <dbReference type="Proteomes" id="UP000318834"/>
    </source>
</evidence>
<organism evidence="7 8">
    <name type="scientific">Candidatus Segetimicrobium genomatis</name>
    <dbReference type="NCBI Taxonomy" id="2569760"/>
    <lineage>
        <taxon>Bacteria</taxon>
        <taxon>Bacillati</taxon>
        <taxon>Candidatus Sysuimicrobiota</taxon>
        <taxon>Candidatus Sysuimicrobiia</taxon>
        <taxon>Candidatus Sysuimicrobiales</taxon>
        <taxon>Candidatus Segetimicrobiaceae</taxon>
        <taxon>Candidatus Segetimicrobium</taxon>
    </lineage>
</organism>
<dbReference type="Gene3D" id="1.20.1250.20">
    <property type="entry name" value="MFS general substrate transporter like domains"/>
    <property type="match status" value="1"/>
</dbReference>
<evidence type="ECO:0000259" key="6">
    <source>
        <dbReference type="PROSITE" id="PS50850"/>
    </source>
</evidence>
<dbReference type="Proteomes" id="UP000318834">
    <property type="component" value="Unassembled WGS sequence"/>
</dbReference>
<feature type="transmembrane region" description="Helical" evidence="5">
    <location>
        <begin position="191"/>
        <end position="211"/>
    </location>
</feature>
<proteinExistence type="predicted"/>
<evidence type="ECO:0000256" key="3">
    <source>
        <dbReference type="ARBA" id="ARBA00022989"/>
    </source>
</evidence>
<feature type="transmembrane region" description="Helical" evidence="5">
    <location>
        <begin position="57"/>
        <end position="81"/>
    </location>
</feature>
<evidence type="ECO:0000256" key="1">
    <source>
        <dbReference type="ARBA" id="ARBA00004651"/>
    </source>
</evidence>
<evidence type="ECO:0000256" key="2">
    <source>
        <dbReference type="ARBA" id="ARBA00022692"/>
    </source>
</evidence>
<dbReference type="PANTHER" id="PTHR23528">
    <property type="match status" value="1"/>
</dbReference>
<evidence type="ECO:0000256" key="4">
    <source>
        <dbReference type="ARBA" id="ARBA00023136"/>
    </source>
</evidence>
<keyword evidence="4 5" id="KW-0472">Membrane</keyword>
<feature type="transmembrane region" description="Helical" evidence="5">
    <location>
        <begin position="102"/>
        <end position="119"/>
    </location>
</feature>
<accession>A0A537IYH8</accession>
<dbReference type="InterPro" id="IPR011701">
    <property type="entry name" value="MFS"/>
</dbReference>
<dbReference type="EMBL" id="VBAP01000024">
    <property type="protein sequence ID" value="TMI76360.1"/>
    <property type="molecule type" value="Genomic_DNA"/>
</dbReference>
<dbReference type="PANTHER" id="PTHR23528:SF1">
    <property type="entry name" value="MAJOR FACILITATOR SUPERFAMILY (MFS) PROFILE DOMAIN-CONTAINING PROTEIN"/>
    <property type="match status" value="1"/>
</dbReference>
<evidence type="ECO:0000256" key="5">
    <source>
        <dbReference type="SAM" id="Phobius"/>
    </source>
</evidence>
<dbReference type="GO" id="GO:0022857">
    <property type="term" value="F:transmembrane transporter activity"/>
    <property type="evidence" value="ECO:0007669"/>
    <property type="project" value="InterPro"/>
</dbReference>
<name>A0A537IYH8_9BACT</name>
<feature type="transmembrane region" description="Helical" evidence="5">
    <location>
        <begin position="399"/>
        <end position="424"/>
    </location>
</feature>
<dbReference type="AlphaFoldDB" id="A0A537IYH8"/>
<dbReference type="PROSITE" id="PS50850">
    <property type="entry name" value="MFS"/>
    <property type="match status" value="1"/>
</dbReference>
<keyword evidence="3 5" id="KW-1133">Transmembrane helix</keyword>
<dbReference type="SUPFAM" id="SSF103473">
    <property type="entry name" value="MFS general substrate transporter"/>
    <property type="match status" value="1"/>
</dbReference>
<protein>
    <submittedName>
        <fullName evidence="7">SLC45 family MFS transporter</fullName>
    </submittedName>
</protein>
<feature type="transmembrane region" description="Helical" evidence="5">
    <location>
        <begin position="165"/>
        <end position="185"/>
    </location>
</feature>
<dbReference type="InterPro" id="IPR020846">
    <property type="entry name" value="MFS_dom"/>
</dbReference>
<dbReference type="Pfam" id="PF07690">
    <property type="entry name" value="MFS_1"/>
    <property type="match status" value="1"/>
</dbReference>
<comment type="subcellular location">
    <subcellularLocation>
        <location evidence="1">Cell membrane</location>
        <topology evidence="1">Multi-pass membrane protein</topology>
    </subcellularLocation>
</comment>
<feature type="transmembrane region" description="Helical" evidence="5">
    <location>
        <begin position="283"/>
        <end position="304"/>
    </location>
</feature>
<comment type="caution">
    <text evidence="7">The sequence shown here is derived from an EMBL/GenBank/DDBJ whole genome shotgun (WGS) entry which is preliminary data.</text>
</comment>
<feature type="transmembrane region" description="Helical" evidence="5">
    <location>
        <begin position="125"/>
        <end position="144"/>
    </location>
</feature>
<gene>
    <name evidence="7" type="ORF">E6H05_03795</name>
</gene>